<protein>
    <submittedName>
        <fullName evidence="7">Mrp/NBP35 family protein</fullName>
    </submittedName>
</protein>
<keyword evidence="3" id="KW-0067">ATP-binding</keyword>
<keyword evidence="5" id="KW-0411">Iron-sulfur</keyword>
<dbReference type="Gene3D" id="3.40.50.300">
    <property type="entry name" value="P-loop containing nucleotide triphosphate hydrolases"/>
    <property type="match status" value="1"/>
</dbReference>
<evidence type="ECO:0000313" key="7">
    <source>
        <dbReference type="EMBL" id="KYQ92602.1"/>
    </source>
</evidence>
<dbReference type="SUPFAM" id="SSF52540">
    <property type="entry name" value="P-loop containing nucleoside triphosphate hydrolases"/>
    <property type="match status" value="1"/>
</dbReference>
<keyword evidence="2" id="KW-0547">Nucleotide-binding</keyword>
<accession>A0A151ZF51</accession>
<evidence type="ECO:0000256" key="2">
    <source>
        <dbReference type="ARBA" id="ARBA00022741"/>
    </source>
</evidence>
<evidence type="ECO:0000256" key="3">
    <source>
        <dbReference type="ARBA" id="ARBA00022840"/>
    </source>
</evidence>
<dbReference type="InParanoid" id="A0A151ZF51"/>
<evidence type="ECO:0000256" key="5">
    <source>
        <dbReference type="ARBA" id="ARBA00023014"/>
    </source>
</evidence>
<dbReference type="GO" id="GO:0005739">
    <property type="term" value="C:mitochondrion"/>
    <property type="evidence" value="ECO:0007669"/>
    <property type="project" value="TreeGrafter"/>
</dbReference>
<dbReference type="PROSITE" id="PS01215">
    <property type="entry name" value="MRP"/>
    <property type="match status" value="1"/>
</dbReference>
<evidence type="ECO:0000256" key="4">
    <source>
        <dbReference type="ARBA" id="ARBA00023004"/>
    </source>
</evidence>
<dbReference type="InterPro" id="IPR044304">
    <property type="entry name" value="NUBPL-like"/>
</dbReference>
<gene>
    <name evidence="7" type="ORF">DLAC_06596</name>
</gene>
<dbReference type="OrthoDB" id="1741334at2759"/>
<dbReference type="CDD" id="cd02037">
    <property type="entry name" value="Mrp_NBP35"/>
    <property type="match status" value="1"/>
</dbReference>
<dbReference type="GO" id="GO:0005524">
    <property type="term" value="F:ATP binding"/>
    <property type="evidence" value="ECO:0007669"/>
    <property type="project" value="UniProtKB-KW"/>
</dbReference>
<dbReference type="InterPro" id="IPR000808">
    <property type="entry name" value="Mrp-like_CS"/>
</dbReference>
<dbReference type="PANTHER" id="PTHR42961:SF2">
    <property type="entry name" value="IRON-SULFUR PROTEIN NUBPL"/>
    <property type="match status" value="1"/>
</dbReference>
<reference evidence="7 8" key="1">
    <citation type="submission" date="2015-12" db="EMBL/GenBank/DDBJ databases">
        <title>Dictyostelia acquired genes for synthesis and detection of signals that induce cell-type specialization by lateral gene transfer from prokaryotes.</title>
        <authorList>
            <person name="Gloeckner G."/>
            <person name="Schaap P."/>
        </authorList>
    </citation>
    <scope>NUCLEOTIDE SEQUENCE [LARGE SCALE GENOMIC DNA]</scope>
    <source>
        <strain evidence="7 8">TK</strain>
    </source>
</reference>
<dbReference type="InterPro" id="IPR033756">
    <property type="entry name" value="YlxH/NBP35"/>
</dbReference>
<dbReference type="Proteomes" id="UP000076078">
    <property type="component" value="Unassembled WGS sequence"/>
</dbReference>
<keyword evidence="4" id="KW-0408">Iron</keyword>
<evidence type="ECO:0000256" key="1">
    <source>
        <dbReference type="ARBA" id="ARBA00022723"/>
    </source>
</evidence>
<dbReference type="Pfam" id="PF10609">
    <property type="entry name" value="ParA"/>
    <property type="match status" value="1"/>
</dbReference>
<dbReference type="STRING" id="361077.A0A151ZF51"/>
<dbReference type="FunCoup" id="A0A151ZF51">
    <property type="interactions" value="76"/>
</dbReference>
<dbReference type="GO" id="GO:0140663">
    <property type="term" value="F:ATP-dependent FeS chaperone activity"/>
    <property type="evidence" value="ECO:0007669"/>
    <property type="project" value="InterPro"/>
</dbReference>
<dbReference type="OMA" id="CNHESHI"/>
<dbReference type="GO" id="GO:0046872">
    <property type="term" value="F:metal ion binding"/>
    <property type="evidence" value="ECO:0007669"/>
    <property type="project" value="UniProtKB-KW"/>
</dbReference>
<comment type="similarity">
    <text evidence="6">Belongs to the Mrp/NBP35 ATP-binding proteins family.</text>
</comment>
<dbReference type="HAMAP" id="MF_02040">
    <property type="entry name" value="Mrp_NBP35"/>
    <property type="match status" value="1"/>
</dbReference>
<evidence type="ECO:0000313" key="8">
    <source>
        <dbReference type="Proteomes" id="UP000076078"/>
    </source>
</evidence>
<dbReference type="AlphaFoldDB" id="A0A151ZF51"/>
<name>A0A151ZF51_TIELA</name>
<dbReference type="InterPro" id="IPR019591">
    <property type="entry name" value="Mrp/NBP35_ATP-bd"/>
</dbReference>
<evidence type="ECO:0000256" key="6">
    <source>
        <dbReference type="ARBA" id="ARBA00024036"/>
    </source>
</evidence>
<dbReference type="PANTHER" id="PTHR42961">
    <property type="entry name" value="IRON-SULFUR PROTEIN NUBPL"/>
    <property type="match status" value="1"/>
</dbReference>
<keyword evidence="8" id="KW-1185">Reference proteome</keyword>
<dbReference type="GO" id="GO:0051539">
    <property type="term" value="F:4 iron, 4 sulfur cluster binding"/>
    <property type="evidence" value="ECO:0007669"/>
    <property type="project" value="TreeGrafter"/>
</dbReference>
<dbReference type="EMBL" id="LODT01000029">
    <property type="protein sequence ID" value="KYQ92602.1"/>
    <property type="molecule type" value="Genomic_DNA"/>
</dbReference>
<sequence length="303" mass="32895">MLSNIFKNASNIIGRRNYFSSSRLSLHRMPPPPNKLKLDGIDRIIAVSSAKGGVGKSTSAVNIALGLSSEGKSVGILDADIFGPSIPLMMDLKGQRPYTNENNLMIPLINYGIKCMSMGFLVEDEDALVWRGPMVMGALEKLLKQVDWGHLDYLVIDLPPGTGDAILTICQRVPLSGAVIISTPQDVALLDAVRGVKMFGQVGVPIIGIVENMSHFDCPHCHEKSFIFGADGAKNTAKKMGINYLGDVPIQLEIRETSDSGKPITVTKPESSSSLIYKQISKQIIKELDQITEHNKPPSITVE</sequence>
<dbReference type="GO" id="GO:0016226">
    <property type="term" value="P:iron-sulfur cluster assembly"/>
    <property type="evidence" value="ECO:0007669"/>
    <property type="project" value="InterPro"/>
</dbReference>
<proteinExistence type="inferred from homology"/>
<comment type="caution">
    <text evidence="7">The sequence shown here is derived from an EMBL/GenBank/DDBJ whole genome shotgun (WGS) entry which is preliminary data.</text>
</comment>
<keyword evidence="1" id="KW-0479">Metal-binding</keyword>
<dbReference type="InterPro" id="IPR027417">
    <property type="entry name" value="P-loop_NTPase"/>
</dbReference>
<dbReference type="FunFam" id="3.40.50.300:FF:000418">
    <property type="entry name" value="Iron-sulfur cluster carrier protein"/>
    <property type="match status" value="1"/>
</dbReference>
<dbReference type="GO" id="GO:0032981">
    <property type="term" value="P:mitochondrial respiratory chain complex I assembly"/>
    <property type="evidence" value="ECO:0007669"/>
    <property type="project" value="TreeGrafter"/>
</dbReference>
<organism evidence="7 8">
    <name type="scientific">Tieghemostelium lacteum</name>
    <name type="common">Slime mold</name>
    <name type="synonym">Dictyostelium lacteum</name>
    <dbReference type="NCBI Taxonomy" id="361077"/>
    <lineage>
        <taxon>Eukaryota</taxon>
        <taxon>Amoebozoa</taxon>
        <taxon>Evosea</taxon>
        <taxon>Eumycetozoa</taxon>
        <taxon>Dictyostelia</taxon>
        <taxon>Dictyosteliales</taxon>
        <taxon>Raperosteliaceae</taxon>
        <taxon>Tieghemostelium</taxon>
    </lineage>
</organism>